<keyword evidence="4 7" id="KW-0689">Ribosomal protein</keyword>
<dbReference type="EMBL" id="CP037899">
    <property type="protein sequence ID" value="QDQ42683.1"/>
    <property type="molecule type" value="Genomic_DNA"/>
</dbReference>
<keyword evidence="5 7" id="KW-0687">Ribonucleoprotein</keyword>
<dbReference type="GO" id="GO:1990904">
    <property type="term" value="C:ribonucleoprotein complex"/>
    <property type="evidence" value="ECO:0007669"/>
    <property type="project" value="UniProtKB-KW"/>
</dbReference>
<evidence type="ECO:0000313" key="12">
    <source>
        <dbReference type="Proteomes" id="UP000315925"/>
    </source>
</evidence>
<evidence type="ECO:0000313" key="9">
    <source>
        <dbReference type="EMBL" id="KIE59346.1"/>
    </source>
</evidence>
<comment type="function">
    <text evidence="1 7">Binds directly to 16S ribosomal RNA.</text>
</comment>
<evidence type="ECO:0000256" key="5">
    <source>
        <dbReference type="ARBA" id="ARBA00023274"/>
    </source>
</evidence>
<evidence type="ECO:0000256" key="8">
    <source>
        <dbReference type="SAM" id="Coils"/>
    </source>
</evidence>
<dbReference type="Gene3D" id="1.20.58.110">
    <property type="entry name" value="Ribosomal protein S20"/>
    <property type="match status" value="1"/>
</dbReference>
<reference evidence="10" key="2">
    <citation type="journal article" date="2019" name="BMC Genomics">
        <title>Complete genome sequence analysis of the thermoacidophilic verrucomicrobial methanotroph 'Candidatus Methylacidiphilum kamchatkense' strain Kam1 and comparison with its closest relatives.</title>
        <authorList>
            <person name="Kruse T."/>
            <person name="Ratnadevi C.M."/>
            <person name="Erikstad H.A."/>
            <person name="Birkeland N.K."/>
        </authorList>
    </citation>
    <scope>NUCLEOTIDE SEQUENCE</scope>
    <source>
        <strain evidence="10">Kam1</strain>
    </source>
</reference>
<accession>A0A0C1RWN5</accession>
<evidence type="ECO:0000256" key="4">
    <source>
        <dbReference type="ARBA" id="ARBA00022980"/>
    </source>
</evidence>
<reference evidence="9 11" key="1">
    <citation type="submission" date="2014-08" db="EMBL/GenBank/DDBJ databases">
        <title>Methylacidiphilum kamchatkense strain Kam1 draft genome sequence.</title>
        <authorList>
            <person name="Birkeland N.-K."/>
            <person name="Erikstad H.A."/>
        </authorList>
    </citation>
    <scope>NUCLEOTIDE SEQUENCE [LARGE SCALE GENOMIC DNA]</scope>
    <source>
        <strain evidence="9 11">Kam1</strain>
    </source>
</reference>
<dbReference type="STRING" id="1202785.A946_01160"/>
<organism evidence="10 12">
    <name type="scientific">Methylacidiphilum kamchatkense Kam1</name>
    <dbReference type="NCBI Taxonomy" id="1202785"/>
    <lineage>
        <taxon>Bacteria</taxon>
        <taxon>Pseudomonadati</taxon>
        <taxon>Verrucomicrobiota</taxon>
        <taxon>Methylacidiphilae</taxon>
        <taxon>Methylacidiphilales</taxon>
        <taxon>Methylacidiphilaceae</taxon>
        <taxon>Methylacidiphilum (ex Ratnadevi et al. 2023)</taxon>
    </lineage>
</organism>
<evidence type="ECO:0000256" key="1">
    <source>
        <dbReference type="ARBA" id="ARBA00003134"/>
    </source>
</evidence>
<evidence type="ECO:0000256" key="3">
    <source>
        <dbReference type="ARBA" id="ARBA00022884"/>
    </source>
</evidence>
<dbReference type="InterPro" id="IPR002583">
    <property type="entry name" value="Ribosomal_bS20"/>
</dbReference>
<dbReference type="SUPFAM" id="SSF46992">
    <property type="entry name" value="Ribosomal protein S20"/>
    <property type="match status" value="1"/>
</dbReference>
<reference evidence="12" key="3">
    <citation type="submission" date="2019-03" db="EMBL/GenBank/DDBJ databases">
        <title>Complete genome of Methylacidiphilum kamchatkense Kam1.</title>
        <authorList>
            <person name="Kruse T."/>
            <person name="Murarilal Ratnadevi C."/>
            <person name="Erikstad H.-A."/>
            <person name="Birkeland N.-K."/>
        </authorList>
    </citation>
    <scope>NUCLEOTIDE SEQUENCE [LARGE SCALE GENOMIC DNA]</scope>
    <source>
        <strain evidence="12">kam1</strain>
    </source>
</reference>
<proteinExistence type="inferred from homology"/>
<gene>
    <name evidence="7" type="primary">rpsT</name>
    <name evidence="9" type="ORF">A946_01160</name>
    <name evidence="10" type="ORF">kam1_1461</name>
</gene>
<dbReference type="AlphaFoldDB" id="A0A0C1RWN5"/>
<keyword evidence="2 7" id="KW-0699">rRNA-binding</keyword>
<dbReference type="KEGG" id="mkc:kam1_1461"/>
<dbReference type="RefSeq" id="WP_039720614.1">
    <property type="nucleotide sequence ID" value="NZ_CP037899.1"/>
</dbReference>
<dbReference type="NCBIfam" id="TIGR00029">
    <property type="entry name" value="S20"/>
    <property type="match status" value="1"/>
</dbReference>
<evidence type="ECO:0000256" key="7">
    <source>
        <dbReference type="HAMAP-Rule" id="MF_00500"/>
    </source>
</evidence>
<dbReference type="GO" id="GO:0019843">
    <property type="term" value="F:rRNA binding"/>
    <property type="evidence" value="ECO:0007669"/>
    <property type="project" value="UniProtKB-UniRule"/>
</dbReference>
<evidence type="ECO:0000313" key="10">
    <source>
        <dbReference type="EMBL" id="QDQ42683.1"/>
    </source>
</evidence>
<dbReference type="GO" id="GO:0003735">
    <property type="term" value="F:structural constituent of ribosome"/>
    <property type="evidence" value="ECO:0007669"/>
    <property type="project" value="InterPro"/>
</dbReference>
<dbReference type="GO" id="GO:0006412">
    <property type="term" value="P:translation"/>
    <property type="evidence" value="ECO:0007669"/>
    <property type="project" value="UniProtKB-UniRule"/>
</dbReference>
<dbReference type="GO" id="GO:0005840">
    <property type="term" value="C:ribosome"/>
    <property type="evidence" value="ECO:0007669"/>
    <property type="project" value="UniProtKB-KW"/>
</dbReference>
<comment type="similarity">
    <text evidence="7">Belongs to the bacterial ribosomal protein bS20 family.</text>
</comment>
<keyword evidence="3 7" id="KW-0694">RNA-binding</keyword>
<dbReference type="Proteomes" id="UP000315925">
    <property type="component" value="Chromosome"/>
</dbReference>
<evidence type="ECO:0000256" key="6">
    <source>
        <dbReference type="ARBA" id="ARBA00035136"/>
    </source>
</evidence>
<name>A0A0C1RWN5_9BACT</name>
<evidence type="ECO:0000256" key="2">
    <source>
        <dbReference type="ARBA" id="ARBA00022730"/>
    </source>
</evidence>
<dbReference type="Proteomes" id="UP000031594">
    <property type="component" value="Unassembled WGS sequence"/>
</dbReference>
<evidence type="ECO:0000313" key="11">
    <source>
        <dbReference type="Proteomes" id="UP000031594"/>
    </source>
</evidence>
<dbReference type="EMBL" id="JQNX01000001">
    <property type="protein sequence ID" value="KIE59346.1"/>
    <property type="molecule type" value="Genomic_DNA"/>
</dbReference>
<dbReference type="Pfam" id="PF01649">
    <property type="entry name" value="Ribosomal_S20p"/>
    <property type="match status" value="1"/>
</dbReference>
<feature type="coiled-coil region" evidence="8">
    <location>
        <begin position="21"/>
        <end position="48"/>
    </location>
</feature>
<keyword evidence="11" id="KW-1185">Reference proteome</keyword>
<dbReference type="HAMAP" id="MF_00500">
    <property type="entry name" value="Ribosomal_bS20"/>
    <property type="match status" value="1"/>
</dbReference>
<protein>
    <recommendedName>
        <fullName evidence="6 7">Small ribosomal subunit protein bS20</fullName>
    </recommendedName>
</protein>
<keyword evidence="8" id="KW-0175">Coiled coil</keyword>
<dbReference type="InterPro" id="IPR036510">
    <property type="entry name" value="Ribosomal_bS20_sf"/>
</dbReference>
<sequence length="89" mass="10488">MPNTKSAEKNQRKSERKRIFNLRAKKELKEQLKQLKALIDAKKKEEALSFFPTIQSLLDRLVKRKKLVANTANRKKKRLLKKIEKISSV</sequence>